<dbReference type="OrthoDB" id="4775247at2"/>
<dbReference type="KEGG" id="goq:ACH46_05450"/>
<dbReference type="Proteomes" id="UP000063789">
    <property type="component" value="Chromosome"/>
</dbReference>
<evidence type="ECO:0000313" key="3">
    <source>
        <dbReference type="Proteomes" id="UP000063789"/>
    </source>
</evidence>
<keyword evidence="3" id="KW-1185">Reference proteome</keyword>
<organism evidence="2 3">
    <name type="scientific">Gordonia phthalatica</name>
    <dbReference type="NCBI Taxonomy" id="1136941"/>
    <lineage>
        <taxon>Bacteria</taxon>
        <taxon>Bacillati</taxon>
        <taxon>Actinomycetota</taxon>
        <taxon>Actinomycetes</taxon>
        <taxon>Mycobacteriales</taxon>
        <taxon>Gordoniaceae</taxon>
        <taxon>Gordonia</taxon>
    </lineage>
</organism>
<reference evidence="2 3" key="2">
    <citation type="journal article" date="2017" name="Int. J. Syst. Evol. Microbiol.">
        <title>Gordonia phthalatica sp. nov., a di-n-butyl phthalate-degrading bacterium isolated from activated sludge.</title>
        <authorList>
            <person name="Jin D."/>
            <person name="Kong X."/>
            <person name="Jia M."/>
            <person name="Yu X."/>
            <person name="Wang X."/>
            <person name="Zhuang X."/>
            <person name="Deng Y."/>
            <person name="Bai Z."/>
        </authorList>
    </citation>
    <scope>NUCLEOTIDE SEQUENCE [LARGE SCALE GENOMIC DNA]</scope>
    <source>
        <strain evidence="2 3">QH-11</strain>
    </source>
</reference>
<keyword evidence="1" id="KW-0812">Transmembrane</keyword>
<dbReference type="RefSeq" id="WP_062392022.1">
    <property type="nucleotide sequence ID" value="NZ_CP011853.1"/>
</dbReference>
<proteinExistence type="predicted"/>
<feature type="transmembrane region" description="Helical" evidence="1">
    <location>
        <begin position="39"/>
        <end position="61"/>
    </location>
</feature>
<accession>A0A0N9NAM1</accession>
<protein>
    <recommendedName>
        <fullName evidence="4">PH domain-containing protein</fullName>
    </recommendedName>
</protein>
<dbReference type="EMBL" id="CP011853">
    <property type="protein sequence ID" value="ALG84054.1"/>
    <property type="molecule type" value="Genomic_DNA"/>
</dbReference>
<dbReference type="AlphaFoldDB" id="A0A0N9NAM1"/>
<gene>
    <name evidence="2" type="ORF">ACH46_05450</name>
</gene>
<keyword evidence="1" id="KW-1133">Transmembrane helix</keyword>
<name>A0A0N9NAM1_9ACTN</name>
<keyword evidence="1" id="KW-0472">Membrane</keyword>
<evidence type="ECO:0000256" key="1">
    <source>
        <dbReference type="SAM" id="Phobius"/>
    </source>
</evidence>
<sequence>MNVTVRQTLTVRAVLTFIVGPAIFVALGIVMILGSQGDVSGLLLGIVCIVFFGGGAAFALWRNFGSGRDLLEVDDDGIRGLGRVGVGRWSLPWSKVDAVYAVTQRTGHVTVQHLAVGVTGTAEHSGTGRLARMTSGLVDVPVNAADHMLSWNPGIKPSIDEVLAAVAARGVPVFDKL</sequence>
<evidence type="ECO:0000313" key="2">
    <source>
        <dbReference type="EMBL" id="ALG84054.1"/>
    </source>
</evidence>
<feature type="transmembrane region" description="Helical" evidence="1">
    <location>
        <begin position="12"/>
        <end position="33"/>
    </location>
</feature>
<dbReference type="PATRIC" id="fig|1136941.3.peg.1116"/>
<reference evidence="3" key="1">
    <citation type="submission" date="2015-06" db="EMBL/GenBank/DDBJ databases">
        <title>Complete genome sequence and metabolic analysis of phthalate degradation pathway in Gordonia sp. QH-11.</title>
        <authorList>
            <person name="Jin D."/>
            <person name="Kong X."/>
            <person name="Bai Z."/>
        </authorList>
    </citation>
    <scope>NUCLEOTIDE SEQUENCE [LARGE SCALE GENOMIC DNA]</scope>
    <source>
        <strain evidence="3">QH-11</strain>
    </source>
</reference>
<evidence type="ECO:0008006" key="4">
    <source>
        <dbReference type="Google" id="ProtNLM"/>
    </source>
</evidence>